<keyword evidence="3" id="KW-0813">Transport</keyword>
<feature type="compositionally biased region" description="Low complexity" evidence="8">
    <location>
        <begin position="14"/>
        <end position="25"/>
    </location>
</feature>
<evidence type="ECO:0000256" key="2">
    <source>
        <dbReference type="ARBA" id="ARBA00009773"/>
    </source>
</evidence>
<evidence type="ECO:0000256" key="8">
    <source>
        <dbReference type="SAM" id="MobiDB-lite"/>
    </source>
</evidence>
<keyword evidence="6 9" id="KW-1133">Transmembrane helix</keyword>
<feature type="transmembrane region" description="Helical" evidence="9">
    <location>
        <begin position="325"/>
        <end position="346"/>
    </location>
</feature>
<keyword evidence="5 9" id="KW-0812">Transmembrane</keyword>
<evidence type="ECO:0000256" key="1">
    <source>
        <dbReference type="ARBA" id="ARBA00004651"/>
    </source>
</evidence>
<dbReference type="InterPro" id="IPR002549">
    <property type="entry name" value="AI-2E-like"/>
</dbReference>
<dbReference type="AlphaFoldDB" id="A0A1W6Z220"/>
<accession>A0A1W6Z220</accession>
<evidence type="ECO:0000256" key="9">
    <source>
        <dbReference type="SAM" id="Phobius"/>
    </source>
</evidence>
<dbReference type="EMBL" id="CP021109">
    <property type="protein sequence ID" value="ARP87415.1"/>
    <property type="molecule type" value="Genomic_DNA"/>
</dbReference>
<keyword evidence="4" id="KW-1003">Cell membrane</keyword>
<keyword evidence="11" id="KW-1185">Reference proteome</keyword>
<evidence type="ECO:0000256" key="4">
    <source>
        <dbReference type="ARBA" id="ARBA00022475"/>
    </source>
</evidence>
<protein>
    <recommendedName>
        <fullName evidence="12">AI-2E family transporter</fullName>
    </recommendedName>
</protein>
<proteinExistence type="inferred from homology"/>
<feature type="transmembrane region" description="Helical" evidence="9">
    <location>
        <begin position="221"/>
        <end position="248"/>
    </location>
</feature>
<dbReference type="GO" id="GO:0005886">
    <property type="term" value="C:plasma membrane"/>
    <property type="evidence" value="ECO:0007669"/>
    <property type="project" value="UniProtKB-SubCell"/>
</dbReference>
<dbReference type="Proteomes" id="UP000194139">
    <property type="component" value="Chromosome"/>
</dbReference>
<dbReference type="RefSeq" id="WP_086072846.1">
    <property type="nucleotide sequence ID" value="NZ_CP021109.1"/>
</dbReference>
<feature type="transmembrane region" description="Helical" evidence="9">
    <location>
        <begin position="132"/>
        <end position="154"/>
    </location>
</feature>
<feature type="transmembrane region" description="Helical" evidence="9">
    <location>
        <begin position="386"/>
        <end position="412"/>
    </location>
</feature>
<comment type="similarity">
    <text evidence="2">Belongs to the autoinducer-2 exporter (AI-2E) (TC 2.A.86) family.</text>
</comment>
<comment type="subcellular location">
    <subcellularLocation>
        <location evidence="1">Cell membrane</location>
        <topology evidence="1">Multi-pass membrane protein</topology>
    </subcellularLocation>
</comment>
<feature type="transmembrane region" description="Helical" evidence="9">
    <location>
        <begin position="105"/>
        <end position="125"/>
    </location>
</feature>
<feature type="transmembrane region" description="Helical" evidence="9">
    <location>
        <begin position="353"/>
        <end position="374"/>
    </location>
</feature>
<gene>
    <name evidence="10" type="ORF">CAL13_15250</name>
</gene>
<dbReference type="PANTHER" id="PTHR21716">
    <property type="entry name" value="TRANSMEMBRANE PROTEIN"/>
    <property type="match status" value="1"/>
</dbReference>
<evidence type="ECO:0000256" key="6">
    <source>
        <dbReference type="ARBA" id="ARBA00022989"/>
    </source>
</evidence>
<dbReference type="Pfam" id="PF01594">
    <property type="entry name" value="AI-2E_transport"/>
    <property type="match status" value="1"/>
</dbReference>
<dbReference type="PANTHER" id="PTHR21716:SF53">
    <property type="entry name" value="PERMEASE PERM-RELATED"/>
    <property type="match status" value="1"/>
</dbReference>
<evidence type="ECO:0000256" key="5">
    <source>
        <dbReference type="ARBA" id="ARBA00022692"/>
    </source>
</evidence>
<feature type="region of interest" description="Disordered" evidence="8">
    <location>
        <begin position="1"/>
        <end position="42"/>
    </location>
</feature>
<feature type="transmembrane region" description="Helical" evidence="9">
    <location>
        <begin position="83"/>
        <end position="99"/>
    </location>
</feature>
<evidence type="ECO:0000256" key="7">
    <source>
        <dbReference type="ARBA" id="ARBA00023136"/>
    </source>
</evidence>
<feature type="transmembrane region" description="Helical" evidence="9">
    <location>
        <begin position="285"/>
        <end position="305"/>
    </location>
</feature>
<sequence length="431" mass="45546">MSPQPRLPSRRTARPSAAHAAAAEGGAEKGRAGAHGRPDHHEPGYAQAVRAAASHAAVTGAHASADGAAAATPAPRPFDRRHAALSIIAVLAVVFALHWARDFVIPLVISIILSYALDPPVSFLHRRLRLPLVVSASVVVAALIAVMVVGVISLRGQVLSIVDGLPQTAQKVSRTIEGFTTGKGSVVDKLRSAANAVGTPEKRPGSGASVVVERPADKLEAMLLAGSMGVAEFLGQALMVIFLVYFLLLSGDTFKRKFIKICGHSLTEKKISVHMLDEIHRSIRLYMMMLLVTNVLLALLTWVAFRLIGLENAGTWAVVAGALHVIPYFGPLLVAVFTGVAAVVQFGELAPALLVAGVSLSIAALIGFVVQTWMTGRIAKMNPVAVFVILLLFTWAWGLWGTLLSIPIAVIVKVVADHVEGFQGVAEFLGE</sequence>
<evidence type="ECO:0000313" key="11">
    <source>
        <dbReference type="Proteomes" id="UP000194139"/>
    </source>
</evidence>
<keyword evidence="7 9" id="KW-0472">Membrane</keyword>
<name>A0A1W6Z220_9BORD</name>
<evidence type="ECO:0000256" key="3">
    <source>
        <dbReference type="ARBA" id="ARBA00022448"/>
    </source>
</evidence>
<reference evidence="10 11" key="1">
    <citation type="submission" date="2017-05" db="EMBL/GenBank/DDBJ databases">
        <title>Complete and WGS of Bordetella genogroups.</title>
        <authorList>
            <person name="Spilker T."/>
            <person name="LiPuma J."/>
        </authorList>
    </citation>
    <scope>NUCLEOTIDE SEQUENCE [LARGE SCALE GENOMIC DNA]</scope>
    <source>
        <strain evidence="10 11">AU17164</strain>
    </source>
</reference>
<evidence type="ECO:0000313" key="10">
    <source>
        <dbReference type="EMBL" id="ARP87415.1"/>
    </source>
</evidence>
<evidence type="ECO:0008006" key="12">
    <source>
        <dbReference type="Google" id="ProtNLM"/>
    </source>
</evidence>
<organism evidence="10 11">
    <name type="scientific">Bordetella genomosp. 9</name>
    <dbReference type="NCBI Taxonomy" id="1416803"/>
    <lineage>
        <taxon>Bacteria</taxon>
        <taxon>Pseudomonadati</taxon>
        <taxon>Pseudomonadota</taxon>
        <taxon>Betaproteobacteria</taxon>
        <taxon>Burkholderiales</taxon>
        <taxon>Alcaligenaceae</taxon>
        <taxon>Bordetella</taxon>
    </lineage>
</organism>
<feature type="compositionally biased region" description="Basic and acidic residues" evidence="8">
    <location>
        <begin position="26"/>
        <end position="42"/>
    </location>
</feature>